<dbReference type="InterPro" id="IPR002156">
    <property type="entry name" value="RNaseH_domain"/>
</dbReference>
<evidence type="ECO:0000313" key="2">
    <source>
        <dbReference type="EMBL" id="KAK3212070.1"/>
    </source>
</evidence>
<evidence type="ECO:0000313" key="3">
    <source>
        <dbReference type="Proteomes" id="UP001281410"/>
    </source>
</evidence>
<comment type="caution">
    <text evidence="2">The sequence shown here is derived from an EMBL/GenBank/DDBJ whole genome shotgun (WGS) entry which is preliminary data.</text>
</comment>
<dbReference type="GO" id="GO:0003676">
    <property type="term" value="F:nucleic acid binding"/>
    <property type="evidence" value="ECO:0007669"/>
    <property type="project" value="InterPro"/>
</dbReference>
<dbReference type="GO" id="GO:0004523">
    <property type="term" value="F:RNA-DNA hybrid ribonuclease activity"/>
    <property type="evidence" value="ECO:0007669"/>
    <property type="project" value="InterPro"/>
</dbReference>
<keyword evidence="3" id="KW-1185">Reference proteome</keyword>
<organism evidence="2 3">
    <name type="scientific">Dipteronia sinensis</name>
    <dbReference type="NCBI Taxonomy" id="43782"/>
    <lineage>
        <taxon>Eukaryota</taxon>
        <taxon>Viridiplantae</taxon>
        <taxon>Streptophyta</taxon>
        <taxon>Embryophyta</taxon>
        <taxon>Tracheophyta</taxon>
        <taxon>Spermatophyta</taxon>
        <taxon>Magnoliopsida</taxon>
        <taxon>eudicotyledons</taxon>
        <taxon>Gunneridae</taxon>
        <taxon>Pentapetalae</taxon>
        <taxon>rosids</taxon>
        <taxon>malvids</taxon>
        <taxon>Sapindales</taxon>
        <taxon>Sapindaceae</taxon>
        <taxon>Hippocastanoideae</taxon>
        <taxon>Acereae</taxon>
        <taxon>Dipteronia</taxon>
    </lineage>
</organism>
<protein>
    <recommendedName>
        <fullName evidence="1">RNase H type-1 domain-containing protein</fullName>
    </recommendedName>
</protein>
<reference evidence="2" key="1">
    <citation type="journal article" date="2023" name="Plant J.">
        <title>Genome sequences and population genomics provide insights into the demographic history, inbreeding, and mutation load of two 'living fossil' tree species of Dipteronia.</title>
        <authorList>
            <person name="Feng Y."/>
            <person name="Comes H.P."/>
            <person name="Chen J."/>
            <person name="Zhu S."/>
            <person name="Lu R."/>
            <person name="Zhang X."/>
            <person name="Li P."/>
            <person name="Qiu J."/>
            <person name="Olsen K.M."/>
            <person name="Qiu Y."/>
        </authorList>
    </citation>
    <scope>NUCLEOTIDE SEQUENCE</scope>
    <source>
        <strain evidence="2">NBL</strain>
    </source>
</reference>
<dbReference type="CDD" id="cd06222">
    <property type="entry name" value="RNase_H_like"/>
    <property type="match status" value="1"/>
</dbReference>
<sequence length="232" mass="25952">MLDRISPANKRDAWLFCIIMWFHRNSIAHGSSLSSMADVGKWSKAFLDDFITANHTSGDKRKTRHKSEKDNWKPPEEDFYKVNCDAWVDRNGYRTGIGVIIQDSIGNELASCAQSSVANLSTKAAKLTAILKSIRFSMDCGLAPCVFEIDDALVVKWINEVQLNLSENGVLLDDINSLASNLRSVSFSHTSKGANGTARRLARHALDITEDAYWMQEFPTCIRELVLADKHS</sequence>
<gene>
    <name evidence="2" type="ORF">Dsin_016776</name>
</gene>
<dbReference type="InterPro" id="IPR044730">
    <property type="entry name" value="RNase_H-like_dom_plant"/>
</dbReference>
<dbReference type="InterPro" id="IPR036397">
    <property type="entry name" value="RNaseH_sf"/>
</dbReference>
<dbReference type="InterPro" id="IPR052929">
    <property type="entry name" value="RNase_H-like_EbsB-rel"/>
</dbReference>
<feature type="domain" description="RNase H type-1" evidence="1">
    <location>
        <begin position="83"/>
        <end position="205"/>
    </location>
</feature>
<dbReference type="InterPro" id="IPR012337">
    <property type="entry name" value="RNaseH-like_sf"/>
</dbReference>
<dbReference type="SUPFAM" id="SSF53098">
    <property type="entry name" value="Ribonuclease H-like"/>
    <property type="match status" value="1"/>
</dbReference>
<dbReference type="Pfam" id="PF13456">
    <property type="entry name" value="RVT_3"/>
    <property type="match status" value="1"/>
</dbReference>
<dbReference type="EMBL" id="JANJYJ010000005">
    <property type="protein sequence ID" value="KAK3212070.1"/>
    <property type="molecule type" value="Genomic_DNA"/>
</dbReference>
<dbReference type="Proteomes" id="UP001281410">
    <property type="component" value="Unassembled WGS sequence"/>
</dbReference>
<proteinExistence type="predicted"/>
<dbReference type="AlphaFoldDB" id="A0AAE0ADQ8"/>
<name>A0AAE0ADQ8_9ROSI</name>
<dbReference type="PANTHER" id="PTHR47074:SF11">
    <property type="entry name" value="REVERSE TRANSCRIPTASE-LIKE PROTEIN"/>
    <property type="match status" value="1"/>
</dbReference>
<dbReference type="Gene3D" id="3.30.420.10">
    <property type="entry name" value="Ribonuclease H-like superfamily/Ribonuclease H"/>
    <property type="match status" value="1"/>
</dbReference>
<evidence type="ECO:0000259" key="1">
    <source>
        <dbReference type="Pfam" id="PF13456"/>
    </source>
</evidence>
<accession>A0AAE0ADQ8</accession>
<dbReference type="PANTHER" id="PTHR47074">
    <property type="entry name" value="BNAC02G40300D PROTEIN"/>
    <property type="match status" value="1"/>
</dbReference>